<dbReference type="EC" id="2.3.1.87" evidence="5"/>
<evidence type="ECO:0000256" key="12">
    <source>
        <dbReference type="ARBA" id="ARBA00052335"/>
    </source>
</evidence>
<evidence type="ECO:0000256" key="5">
    <source>
        <dbReference type="ARBA" id="ARBA00039114"/>
    </source>
</evidence>
<dbReference type="InterPro" id="IPR016181">
    <property type="entry name" value="Acyl_CoA_acyltransferase"/>
</dbReference>
<evidence type="ECO:0000256" key="7">
    <source>
        <dbReference type="ARBA" id="ARBA00050849"/>
    </source>
</evidence>
<dbReference type="GO" id="GO:0004059">
    <property type="term" value="F:aralkylamine N-acetyltransferase activity"/>
    <property type="evidence" value="ECO:0007669"/>
    <property type="project" value="UniProtKB-EC"/>
</dbReference>
<comment type="similarity">
    <text evidence="4">Belongs to the acetyltransferase family. AANAT subfamily.</text>
</comment>
<comment type="catalytic activity">
    <reaction evidence="6">
        <text>dopamine + (9Z)-octadecenoyl-CoA = N-(9Z-octadecanoyl)-dopamine + CoA + H(+)</text>
        <dbReference type="Rhea" id="RHEA:51380"/>
        <dbReference type="ChEBI" id="CHEBI:15378"/>
        <dbReference type="ChEBI" id="CHEBI:31883"/>
        <dbReference type="ChEBI" id="CHEBI:57287"/>
        <dbReference type="ChEBI" id="CHEBI:57387"/>
        <dbReference type="ChEBI" id="CHEBI:59905"/>
    </reaction>
    <physiologicalReaction direction="left-to-right" evidence="6">
        <dbReference type="Rhea" id="RHEA:51381"/>
    </physiologicalReaction>
</comment>
<comment type="pathway">
    <text evidence="3">Aromatic compound metabolism; melatonin biosynthesis; melatonin from serotonin: step 1/2.</text>
</comment>
<dbReference type="SUPFAM" id="SSF55729">
    <property type="entry name" value="Acyl-CoA N-acyltransferases (Nat)"/>
    <property type="match status" value="1"/>
</dbReference>
<dbReference type="EMBL" id="OU900094">
    <property type="protein sequence ID" value="CAG9854165.1"/>
    <property type="molecule type" value="Genomic_DNA"/>
</dbReference>
<evidence type="ECO:0000256" key="2">
    <source>
        <dbReference type="ARBA" id="ARBA00023315"/>
    </source>
</evidence>
<evidence type="ECO:0000256" key="4">
    <source>
        <dbReference type="ARBA" id="ARBA00038182"/>
    </source>
</evidence>
<evidence type="ECO:0000256" key="6">
    <source>
        <dbReference type="ARBA" id="ARBA00050189"/>
    </source>
</evidence>
<sequence>MALPYPSTFRVQEKFEKLSFQYESQISEDSAISGCSTPSTPTSPIDFDIKIATSADQEDVRQFLQKFFYKDEPLNLFLELITDEHPRCLDLERFTLKDLDSGVNLLAVQNGKLIGVCLNGILERGAADDFECEDEKFSKIVKLLDYVAVESDPFKIYPGVNRGMIVKILSVDGSFRGKGIAKDLMVKTRELARQKGCGFITVDCSSYYTACAARKLGFKPHYTLNYEDYKVDGEVVFRPEAPHKALTVYTQRIV</sequence>
<evidence type="ECO:0000259" key="14">
    <source>
        <dbReference type="PROSITE" id="PS51186"/>
    </source>
</evidence>
<accession>A0A9N9TEG1</accession>
<evidence type="ECO:0000313" key="16">
    <source>
        <dbReference type="Proteomes" id="UP001153712"/>
    </source>
</evidence>
<name>A0A9N9TEG1_PHYSR</name>
<evidence type="ECO:0000256" key="9">
    <source>
        <dbReference type="ARBA" id="ARBA00051711"/>
    </source>
</evidence>
<evidence type="ECO:0000256" key="11">
    <source>
        <dbReference type="ARBA" id="ARBA00052178"/>
    </source>
</evidence>
<proteinExistence type="inferred from homology"/>
<dbReference type="FunFam" id="3.40.630.30:FF:000046">
    <property type="entry name" value="Dopamine N-acetyltransferase"/>
    <property type="match status" value="1"/>
</dbReference>
<evidence type="ECO:0000313" key="15">
    <source>
        <dbReference type="EMBL" id="CAG9854165.1"/>
    </source>
</evidence>
<keyword evidence="1" id="KW-0808">Transferase</keyword>
<feature type="domain" description="N-acetyltransferase" evidence="14">
    <location>
        <begin position="47"/>
        <end position="242"/>
    </location>
</feature>
<comment type="catalytic activity">
    <reaction evidence="10">
        <text>serotonin + (9Z)-octadecenoyl-CoA = N-(9Z-octadecenoyl)-serotonin + CoA + H(+)</text>
        <dbReference type="Rhea" id="RHEA:51392"/>
        <dbReference type="ChEBI" id="CHEBI:15378"/>
        <dbReference type="ChEBI" id="CHEBI:57287"/>
        <dbReference type="ChEBI" id="CHEBI:57387"/>
        <dbReference type="ChEBI" id="CHEBI:134064"/>
        <dbReference type="ChEBI" id="CHEBI:350546"/>
    </reaction>
    <physiologicalReaction direction="left-to-right" evidence="10">
        <dbReference type="Rhea" id="RHEA:51393"/>
    </physiologicalReaction>
</comment>
<dbReference type="InterPro" id="IPR000182">
    <property type="entry name" value="GNAT_dom"/>
</dbReference>
<comment type="catalytic activity">
    <reaction evidence="9">
        <text>dopamine + acetyl-CoA = N-acetyldopamine + CoA + H(+)</text>
        <dbReference type="Rhea" id="RHEA:51388"/>
        <dbReference type="ChEBI" id="CHEBI:15378"/>
        <dbReference type="ChEBI" id="CHEBI:57287"/>
        <dbReference type="ChEBI" id="CHEBI:57288"/>
        <dbReference type="ChEBI" id="CHEBI:59905"/>
        <dbReference type="ChEBI" id="CHEBI:125678"/>
    </reaction>
    <physiologicalReaction direction="left-to-right" evidence="9">
        <dbReference type="Rhea" id="RHEA:51389"/>
    </physiologicalReaction>
</comment>
<dbReference type="CDD" id="cd04301">
    <property type="entry name" value="NAT_SF"/>
    <property type="match status" value="1"/>
</dbReference>
<comment type="catalytic activity">
    <reaction evidence="7">
        <text>serotonin + octadecanoyl-CoA = N-octadecanoyl-serotonin + CoA + H(+)</text>
        <dbReference type="Rhea" id="RHEA:51400"/>
        <dbReference type="ChEBI" id="CHEBI:15378"/>
        <dbReference type="ChEBI" id="CHEBI:57287"/>
        <dbReference type="ChEBI" id="CHEBI:57394"/>
        <dbReference type="ChEBI" id="CHEBI:134065"/>
        <dbReference type="ChEBI" id="CHEBI:350546"/>
    </reaction>
    <physiologicalReaction direction="left-to-right" evidence="7">
        <dbReference type="Rhea" id="RHEA:51401"/>
    </physiologicalReaction>
</comment>
<dbReference type="OrthoDB" id="41532at2759"/>
<evidence type="ECO:0000256" key="3">
    <source>
        <dbReference type="ARBA" id="ARBA00037926"/>
    </source>
</evidence>
<gene>
    <name evidence="15" type="ORF">PHYEVI_LOCUS629</name>
</gene>
<reference evidence="15" key="1">
    <citation type="submission" date="2022-01" db="EMBL/GenBank/DDBJ databases">
        <authorList>
            <person name="King R."/>
        </authorList>
    </citation>
    <scope>NUCLEOTIDE SEQUENCE</scope>
</reference>
<dbReference type="AlphaFoldDB" id="A0A9N9TEG1"/>
<keyword evidence="2" id="KW-0012">Acyltransferase</keyword>
<dbReference type="PROSITE" id="PS51186">
    <property type="entry name" value="GNAT"/>
    <property type="match status" value="1"/>
</dbReference>
<organism evidence="15 16">
    <name type="scientific">Phyllotreta striolata</name>
    <name type="common">Striped flea beetle</name>
    <name type="synonym">Crioceris striolata</name>
    <dbReference type="NCBI Taxonomy" id="444603"/>
    <lineage>
        <taxon>Eukaryota</taxon>
        <taxon>Metazoa</taxon>
        <taxon>Ecdysozoa</taxon>
        <taxon>Arthropoda</taxon>
        <taxon>Hexapoda</taxon>
        <taxon>Insecta</taxon>
        <taxon>Pterygota</taxon>
        <taxon>Neoptera</taxon>
        <taxon>Endopterygota</taxon>
        <taxon>Coleoptera</taxon>
        <taxon>Polyphaga</taxon>
        <taxon>Cucujiformia</taxon>
        <taxon>Chrysomeloidea</taxon>
        <taxon>Chrysomelidae</taxon>
        <taxon>Galerucinae</taxon>
        <taxon>Alticini</taxon>
        <taxon>Phyllotreta</taxon>
    </lineage>
</organism>
<evidence type="ECO:0000256" key="8">
    <source>
        <dbReference type="ARBA" id="ARBA00051284"/>
    </source>
</evidence>
<dbReference type="Pfam" id="PF00583">
    <property type="entry name" value="Acetyltransf_1"/>
    <property type="match status" value="1"/>
</dbReference>
<dbReference type="Gene3D" id="3.40.630.30">
    <property type="match status" value="1"/>
</dbReference>
<evidence type="ECO:0000256" key="1">
    <source>
        <dbReference type="ARBA" id="ARBA00022679"/>
    </source>
</evidence>
<dbReference type="Proteomes" id="UP001153712">
    <property type="component" value="Chromosome 1"/>
</dbReference>
<evidence type="ECO:0000256" key="10">
    <source>
        <dbReference type="ARBA" id="ARBA00051823"/>
    </source>
</evidence>
<evidence type="ECO:0000256" key="13">
    <source>
        <dbReference type="ARBA" id="ARBA00052491"/>
    </source>
</evidence>
<comment type="catalytic activity">
    <reaction evidence="13">
        <text>serotonin + acetyl-CoA = N-acetylserotonin + CoA + H(+)</text>
        <dbReference type="Rhea" id="RHEA:25217"/>
        <dbReference type="ChEBI" id="CHEBI:15378"/>
        <dbReference type="ChEBI" id="CHEBI:17697"/>
        <dbReference type="ChEBI" id="CHEBI:57287"/>
        <dbReference type="ChEBI" id="CHEBI:57288"/>
        <dbReference type="ChEBI" id="CHEBI:350546"/>
        <dbReference type="EC" id="2.3.1.87"/>
    </reaction>
    <physiologicalReaction direction="left-to-right" evidence="13">
        <dbReference type="Rhea" id="RHEA:25218"/>
    </physiologicalReaction>
</comment>
<dbReference type="PANTHER" id="PTHR20905:SF1">
    <property type="entry name" value="AT07410P-RELATED"/>
    <property type="match status" value="1"/>
</dbReference>
<dbReference type="PANTHER" id="PTHR20905">
    <property type="entry name" value="N-ACETYLTRANSFERASE-RELATED"/>
    <property type="match status" value="1"/>
</dbReference>
<comment type="catalytic activity">
    <reaction evidence="8">
        <text>serotonin + (5Z,8Z,11Z,14Z)-eicosatetraenoyl-CoA = N-[(5Z,8Z,11Z,14Z)-eicosatetraenoyl]-serotonin + CoA + H(+)</text>
        <dbReference type="Rhea" id="RHEA:51396"/>
        <dbReference type="ChEBI" id="CHEBI:15378"/>
        <dbReference type="ChEBI" id="CHEBI:57287"/>
        <dbReference type="ChEBI" id="CHEBI:57368"/>
        <dbReference type="ChEBI" id="CHEBI:132255"/>
        <dbReference type="ChEBI" id="CHEBI:350546"/>
    </reaction>
    <physiologicalReaction direction="left-to-right" evidence="8">
        <dbReference type="Rhea" id="RHEA:51397"/>
    </physiologicalReaction>
</comment>
<protein>
    <recommendedName>
        <fullName evidence="5">aralkylamine N-acetyltransferase</fullName>
        <ecNumber evidence="5">2.3.1.87</ecNumber>
    </recommendedName>
</protein>
<comment type="catalytic activity">
    <reaction evidence="12">
        <text>dopamine + hexadecanoyl-CoA = N-hexadecanoyl-dopamine + CoA + H(+)</text>
        <dbReference type="Rhea" id="RHEA:51376"/>
        <dbReference type="ChEBI" id="CHEBI:15378"/>
        <dbReference type="ChEBI" id="CHEBI:57287"/>
        <dbReference type="ChEBI" id="CHEBI:57379"/>
        <dbReference type="ChEBI" id="CHEBI:59905"/>
        <dbReference type="ChEBI" id="CHEBI:134058"/>
    </reaction>
    <physiologicalReaction direction="left-to-right" evidence="12">
        <dbReference type="Rhea" id="RHEA:51377"/>
    </physiologicalReaction>
</comment>
<keyword evidence="16" id="KW-1185">Reference proteome</keyword>
<comment type="catalytic activity">
    <reaction evidence="11">
        <text>serotonin + hexadecanoyl-CoA = N-hexadecanoyl-serotonin + CoA + H(+)</text>
        <dbReference type="Rhea" id="RHEA:51384"/>
        <dbReference type="ChEBI" id="CHEBI:15378"/>
        <dbReference type="ChEBI" id="CHEBI:57287"/>
        <dbReference type="ChEBI" id="CHEBI:57379"/>
        <dbReference type="ChEBI" id="CHEBI:134059"/>
        <dbReference type="ChEBI" id="CHEBI:350546"/>
    </reaction>
    <physiologicalReaction direction="left-to-right" evidence="11">
        <dbReference type="Rhea" id="RHEA:51385"/>
    </physiologicalReaction>
</comment>